<dbReference type="InterPro" id="IPR036619">
    <property type="entry name" value="NinB_sf"/>
</dbReference>
<evidence type="ECO:0000313" key="1">
    <source>
        <dbReference type="EMBL" id="MBC9130702.1"/>
    </source>
</evidence>
<reference evidence="1 2" key="1">
    <citation type="submission" date="2020-06" db="EMBL/GenBank/DDBJ databases">
        <title>Frischella cerana isolated from Apis cerana gut homogenate.</title>
        <authorList>
            <person name="Wolter L.A."/>
            <person name="Suenami S."/>
            <person name="Miyazaki R."/>
        </authorList>
    </citation>
    <scope>NUCLEOTIDE SEQUENCE [LARGE SCALE GENOMIC DNA]</scope>
    <source>
        <strain evidence="1 2">Ac13</strain>
    </source>
</reference>
<dbReference type="EMBL" id="JABURY010000011">
    <property type="protein sequence ID" value="MBC9130702.1"/>
    <property type="molecule type" value="Genomic_DNA"/>
</dbReference>
<evidence type="ECO:0000313" key="2">
    <source>
        <dbReference type="Proteomes" id="UP000651208"/>
    </source>
</evidence>
<accession>A0ABR7QWU3</accession>
<comment type="caution">
    <text evidence="1">The sequence shown here is derived from an EMBL/GenBank/DDBJ whole genome shotgun (WGS) entry which is preliminary data.</text>
</comment>
<dbReference type="RefSeq" id="WP_187755149.1">
    <property type="nucleotide sequence ID" value="NZ_JABURY010000011.1"/>
</dbReference>
<gene>
    <name evidence="1" type="ORF">FcAc13_05190</name>
</gene>
<dbReference type="Gene3D" id="1.10.3790.10">
    <property type="entry name" value="NinB"/>
    <property type="match status" value="1"/>
</dbReference>
<dbReference type="SUPFAM" id="SSF103370">
    <property type="entry name" value="NinB"/>
    <property type="match status" value="1"/>
</dbReference>
<protein>
    <submittedName>
        <fullName evidence="1">Recombination protein NinB</fullName>
    </submittedName>
</protein>
<name>A0ABR7QWU3_9GAMM</name>
<proteinExistence type="predicted"/>
<organism evidence="1 2">
    <name type="scientific">Frischella japonica</name>
    <dbReference type="NCBI Taxonomy" id="2741544"/>
    <lineage>
        <taxon>Bacteria</taxon>
        <taxon>Pseudomonadati</taxon>
        <taxon>Pseudomonadota</taxon>
        <taxon>Gammaproteobacteria</taxon>
        <taxon>Orbales</taxon>
        <taxon>Orbaceae</taxon>
        <taxon>Frischella</taxon>
    </lineage>
</organism>
<dbReference type="Proteomes" id="UP000651208">
    <property type="component" value="Unassembled WGS sequence"/>
</dbReference>
<keyword evidence="2" id="KW-1185">Reference proteome</keyword>
<sequence length="148" mass="17623">MDDLCLHSSNIKSIFSTLIELVKSEKRYRLTIKIWKDKRTIDQNSLSHMWYTDIAKQANQRLKTNSYTMDSVKHDLKEMFLGYEEIEHKNVITGEMTKKLELIKTSDLDIGEMHFFLQQVESWSYQNGFKLRIPNNSEYRKLQLEQVA</sequence>